<dbReference type="AlphaFoldDB" id="A0A0A8K5M6"/>
<dbReference type="InterPro" id="IPR013216">
    <property type="entry name" value="Methyltransf_11"/>
</dbReference>
<organism evidence="2 3">
    <name type="scientific">Methyloceanibacter caenitepidi</name>
    <dbReference type="NCBI Taxonomy" id="1384459"/>
    <lineage>
        <taxon>Bacteria</taxon>
        <taxon>Pseudomonadati</taxon>
        <taxon>Pseudomonadota</taxon>
        <taxon>Alphaproteobacteria</taxon>
        <taxon>Hyphomicrobiales</taxon>
        <taxon>Hyphomicrobiaceae</taxon>
        <taxon>Methyloceanibacter</taxon>
    </lineage>
</organism>
<dbReference type="Proteomes" id="UP000031643">
    <property type="component" value="Chromosome"/>
</dbReference>
<dbReference type="PANTHER" id="PTHR42912">
    <property type="entry name" value="METHYLTRANSFERASE"/>
    <property type="match status" value="1"/>
</dbReference>
<dbReference type="STRING" id="1384459.GL4_2815"/>
<name>A0A0A8K5M6_9HYPH</name>
<feature type="domain" description="Methyltransferase type 11" evidence="1">
    <location>
        <begin position="29"/>
        <end position="124"/>
    </location>
</feature>
<dbReference type="Pfam" id="PF08241">
    <property type="entry name" value="Methyltransf_11"/>
    <property type="match status" value="1"/>
</dbReference>
<reference evidence="2 3" key="1">
    <citation type="submission" date="2014-09" db="EMBL/GenBank/DDBJ databases">
        <title>Genome sequencing of Methyloceanibacter caenitepidi Gela4.</title>
        <authorList>
            <person name="Takeuchi M."/>
            <person name="Susumu S."/>
            <person name="Kamagata Y."/>
            <person name="Oshima K."/>
            <person name="Hattori M."/>
            <person name="Iwasaki W."/>
        </authorList>
    </citation>
    <scope>NUCLEOTIDE SEQUENCE [LARGE SCALE GENOMIC DNA]</scope>
    <source>
        <strain evidence="2 3">Gela4</strain>
    </source>
</reference>
<protein>
    <submittedName>
        <fullName evidence="2">Phosphatidylethanolamine N-methyltransferase</fullName>
        <ecNumber evidence="2">2.1.1.17</ecNumber>
    </submittedName>
</protein>
<dbReference type="SUPFAM" id="SSF53335">
    <property type="entry name" value="S-adenosyl-L-methionine-dependent methyltransferases"/>
    <property type="match status" value="1"/>
</dbReference>
<dbReference type="PANTHER" id="PTHR42912:SF80">
    <property type="entry name" value="METHYLTRANSFERASE DOMAIN-CONTAINING PROTEIN"/>
    <property type="match status" value="1"/>
</dbReference>
<evidence type="ECO:0000313" key="2">
    <source>
        <dbReference type="EMBL" id="BAQ18248.1"/>
    </source>
</evidence>
<dbReference type="HOGENOM" id="CLU_037990_7_0_5"/>
<sequence>MYDYTFGQVADAGRKHAVRIINNRKGRVLEVGVGTGLSLPAYGKHLTITGIDLSPEMLEKAMGKVAKKGLDNVDGLHEMDASALGFADESFDTVVAMYVMTVVPDPVKVMRELERVCAPGGEVILVNHFSQEHGIRGFFERKLAHFADLIGWHAVFEPERILVCEDLRLVERRPLWPLGLFTMLRFVKEPGLGIGTQAARTFLASGARDIGEAEAAAPQPKAAFARRMLDLNYWRSLYRRLQSQLAER</sequence>
<dbReference type="CDD" id="cd02440">
    <property type="entry name" value="AdoMet_MTases"/>
    <property type="match status" value="1"/>
</dbReference>
<keyword evidence="2" id="KW-0489">Methyltransferase</keyword>
<evidence type="ECO:0000259" key="1">
    <source>
        <dbReference type="Pfam" id="PF08241"/>
    </source>
</evidence>
<accession>A0A0A8K5M6</accession>
<proteinExistence type="predicted"/>
<dbReference type="KEGG" id="mcg:GL4_2815"/>
<evidence type="ECO:0000313" key="3">
    <source>
        <dbReference type="Proteomes" id="UP000031643"/>
    </source>
</evidence>
<dbReference type="InterPro" id="IPR050508">
    <property type="entry name" value="Methyltransf_Superfamily"/>
</dbReference>
<dbReference type="EMBL" id="AP014648">
    <property type="protein sequence ID" value="BAQ18248.1"/>
    <property type="molecule type" value="Genomic_DNA"/>
</dbReference>
<dbReference type="GO" id="GO:0032259">
    <property type="term" value="P:methylation"/>
    <property type="evidence" value="ECO:0007669"/>
    <property type="project" value="UniProtKB-KW"/>
</dbReference>
<gene>
    <name evidence="2" type="ORF">GL4_2815</name>
</gene>
<keyword evidence="3" id="KW-1185">Reference proteome</keyword>
<keyword evidence="2" id="KW-0808">Transferase</keyword>
<dbReference type="GO" id="GO:0004608">
    <property type="term" value="F:phosphatidylethanolamine N-methyltransferase activity"/>
    <property type="evidence" value="ECO:0007669"/>
    <property type="project" value="UniProtKB-EC"/>
</dbReference>
<dbReference type="InterPro" id="IPR029063">
    <property type="entry name" value="SAM-dependent_MTases_sf"/>
</dbReference>
<dbReference type="EC" id="2.1.1.17" evidence="2"/>
<dbReference type="Gene3D" id="3.40.50.150">
    <property type="entry name" value="Vaccinia Virus protein VP39"/>
    <property type="match status" value="1"/>
</dbReference>